<dbReference type="InterPro" id="IPR000782">
    <property type="entry name" value="FAS1_domain"/>
</dbReference>
<keyword evidence="6" id="KW-1185">Reference proteome</keyword>
<gene>
    <name evidence="5" type="ORF">SCUCBS95973_009784</name>
</gene>
<dbReference type="PANTHER" id="PTHR28156">
    <property type="entry name" value="FAS1 DOMAIN-CONTAINING PROTEIN YDR262W"/>
    <property type="match status" value="1"/>
</dbReference>
<name>A0ABP0CZH3_9PEZI</name>
<proteinExistence type="predicted"/>
<feature type="chain" id="PRO_5045040225" description="FAS1 domain-containing protein" evidence="3">
    <location>
        <begin position="20"/>
        <end position="234"/>
    </location>
</feature>
<feature type="domain" description="FAS1" evidence="4">
    <location>
        <begin position="80"/>
        <end position="228"/>
    </location>
</feature>
<dbReference type="Proteomes" id="UP001642405">
    <property type="component" value="Unassembled WGS sequence"/>
</dbReference>
<dbReference type="InterPro" id="IPR036378">
    <property type="entry name" value="FAS1_dom_sf"/>
</dbReference>
<dbReference type="Gene3D" id="2.30.180.10">
    <property type="entry name" value="FAS1 domain"/>
    <property type="match status" value="1"/>
</dbReference>
<keyword evidence="1 3" id="KW-0732">Signal</keyword>
<evidence type="ECO:0000313" key="6">
    <source>
        <dbReference type="Proteomes" id="UP001642405"/>
    </source>
</evidence>
<dbReference type="SUPFAM" id="SSF82153">
    <property type="entry name" value="FAS1 domain"/>
    <property type="match status" value="1"/>
</dbReference>
<feature type="signal peptide" evidence="3">
    <location>
        <begin position="1"/>
        <end position="19"/>
    </location>
</feature>
<dbReference type="PANTHER" id="PTHR28156:SF1">
    <property type="entry name" value="FAS1 DOMAIN-CONTAINING PROTEIN YDR262W"/>
    <property type="match status" value="1"/>
</dbReference>
<accession>A0ABP0CZH3</accession>
<feature type="compositionally biased region" description="Pro residues" evidence="2">
    <location>
        <begin position="50"/>
        <end position="59"/>
    </location>
</feature>
<feature type="region of interest" description="Disordered" evidence="2">
    <location>
        <begin position="31"/>
        <end position="80"/>
    </location>
</feature>
<evidence type="ECO:0000313" key="5">
    <source>
        <dbReference type="EMBL" id="CAK7236957.1"/>
    </source>
</evidence>
<dbReference type="PROSITE" id="PS50213">
    <property type="entry name" value="FAS1"/>
    <property type="match status" value="1"/>
</dbReference>
<sequence>MRLALVPVIASLSLAAVSQLIVPQQVPAPRRPIALDRGSNPPGKQRPLAMAPPPPPAGPAVPVQPGDGSDTTSPPPETGTIFLSDVMGRDRSINVFAGFTRDFAPITNRFDDATQNSTVLAPLNSAIEALPRKPWEDPSDYHALGADAYEGSDGQERAQQNLRRFVEAHIVPVSPWPEKLKANAMAGAGEVWWEMKDGKRVIQPGNIEVASVASTVANGQVWIIKGVRNYASSS</sequence>
<dbReference type="EMBL" id="CAWUHB010000130">
    <property type="protein sequence ID" value="CAK7236957.1"/>
    <property type="molecule type" value="Genomic_DNA"/>
</dbReference>
<organism evidence="5 6">
    <name type="scientific">Sporothrix curviconia</name>
    <dbReference type="NCBI Taxonomy" id="1260050"/>
    <lineage>
        <taxon>Eukaryota</taxon>
        <taxon>Fungi</taxon>
        <taxon>Dikarya</taxon>
        <taxon>Ascomycota</taxon>
        <taxon>Pezizomycotina</taxon>
        <taxon>Sordariomycetes</taxon>
        <taxon>Sordariomycetidae</taxon>
        <taxon>Ophiostomatales</taxon>
        <taxon>Ophiostomataceae</taxon>
        <taxon>Sporothrix</taxon>
    </lineage>
</organism>
<evidence type="ECO:0000256" key="1">
    <source>
        <dbReference type="ARBA" id="ARBA00022729"/>
    </source>
</evidence>
<evidence type="ECO:0000256" key="2">
    <source>
        <dbReference type="SAM" id="MobiDB-lite"/>
    </source>
</evidence>
<protein>
    <recommendedName>
        <fullName evidence="4">FAS1 domain-containing protein</fullName>
    </recommendedName>
</protein>
<evidence type="ECO:0000259" key="4">
    <source>
        <dbReference type="PROSITE" id="PS50213"/>
    </source>
</evidence>
<comment type="caution">
    <text evidence="5">The sequence shown here is derived from an EMBL/GenBank/DDBJ whole genome shotgun (WGS) entry which is preliminary data.</text>
</comment>
<dbReference type="InterPro" id="IPR040200">
    <property type="entry name" value="Mug57-like"/>
</dbReference>
<reference evidence="5 6" key="1">
    <citation type="submission" date="2024-01" db="EMBL/GenBank/DDBJ databases">
        <authorList>
            <person name="Allen C."/>
            <person name="Tagirdzhanova G."/>
        </authorList>
    </citation>
    <scope>NUCLEOTIDE SEQUENCE [LARGE SCALE GENOMIC DNA]</scope>
</reference>
<evidence type="ECO:0000256" key="3">
    <source>
        <dbReference type="SAM" id="SignalP"/>
    </source>
</evidence>